<sequence>MAVYTEVDDTALANFLADYDLGSAIAFKGIAEGVENSNYLLETTKARFILTLFEKRVNESDLPYFMGVMDHLADKGFPAPLPVKAKDGKALRTLCGRPAVIITFLSGMSLSRPNVEQCRELGEGLAKFHAALSDYVGDRKNSLSVEAWRPMFEGREAEANALNAGLTEHILSDLDALEAEWPANLPSGVIHADLFPDNAFFLGDKLTGVIDFYFACNDALVYDIAICLNAWCFEDGRGEYNHTKGRALIAGYQAVRPLSDTEKEALPLLCRGAAMRFFLTRLVDWADTPKDALVRPKNPIEYAEKLGFHRNAKGFFDYGG</sequence>
<dbReference type="NCBIfam" id="NF003558">
    <property type="entry name" value="PRK05231.1"/>
    <property type="match status" value="1"/>
</dbReference>
<accession>A0ABW2IJG3</accession>
<organism evidence="11 12">
    <name type="scientific">Hirschia litorea</name>
    <dbReference type="NCBI Taxonomy" id="1199156"/>
    <lineage>
        <taxon>Bacteria</taxon>
        <taxon>Pseudomonadati</taxon>
        <taxon>Pseudomonadota</taxon>
        <taxon>Alphaproteobacteria</taxon>
        <taxon>Hyphomonadales</taxon>
        <taxon>Hyphomonadaceae</taxon>
        <taxon>Hirschia</taxon>
    </lineage>
</organism>
<keyword evidence="1 8" id="KW-0028">Amino-acid biosynthesis</keyword>
<dbReference type="EC" id="2.7.1.39" evidence="8 9"/>
<evidence type="ECO:0000256" key="2">
    <source>
        <dbReference type="ARBA" id="ARBA00022679"/>
    </source>
</evidence>
<keyword evidence="3 8" id="KW-0791">Threonine biosynthesis</keyword>
<name>A0ABW2IJG3_9PROT</name>
<gene>
    <name evidence="8 11" type="primary">thrB</name>
    <name evidence="11" type="ORF">ACFQS8_05475</name>
</gene>
<evidence type="ECO:0000313" key="12">
    <source>
        <dbReference type="Proteomes" id="UP001596492"/>
    </source>
</evidence>
<dbReference type="EMBL" id="JBHTBR010000002">
    <property type="protein sequence ID" value="MFC7291057.1"/>
    <property type="molecule type" value="Genomic_DNA"/>
</dbReference>
<dbReference type="PANTHER" id="PTHR21064:SF6">
    <property type="entry name" value="AMINOGLYCOSIDE PHOSPHOTRANSFERASE DOMAIN-CONTAINING PROTEIN"/>
    <property type="match status" value="1"/>
</dbReference>
<dbReference type="NCBIfam" id="TIGR00938">
    <property type="entry name" value="thrB_alt"/>
    <property type="match status" value="1"/>
</dbReference>
<dbReference type="GO" id="GO:0004413">
    <property type="term" value="F:homoserine kinase activity"/>
    <property type="evidence" value="ECO:0007669"/>
    <property type="project" value="UniProtKB-EC"/>
</dbReference>
<dbReference type="RefSeq" id="WP_382166254.1">
    <property type="nucleotide sequence ID" value="NZ_JBHTBR010000002.1"/>
</dbReference>
<keyword evidence="2 8" id="KW-0808">Transferase</keyword>
<evidence type="ECO:0000313" key="11">
    <source>
        <dbReference type="EMBL" id="MFC7291057.1"/>
    </source>
</evidence>
<evidence type="ECO:0000256" key="6">
    <source>
        <dbReference type="ARBA" id="ARBA00022840"/>
    </source>
</evidence>
<dbReference type="Gene3D" id="3.30.200.20">
    <property type="entry name" value="Phosphorylase Kinase, domain 1"/>
    <property type="match status" value="1"/>
</dbReference>
<evidence type="ECO:0000256" key="8">
    <source>
        <dbReference type="HAMAP-Rule" id="MF_00301"/>
    </source>
</evidence>
<feature type="domain" description="Aminoglycoside phosphotransferase" evidence="10">
    <location>
        <begin position="27"/>
        <end position="258"/>
    </location>
</feature>
<evidence type="ECO:0000256" key="3">
    <source>
        <dbReference type="ARBA" id="ARBA00022697"/>
    </source>
</evidence>
<dbReference type="HAMAP" id="MF_00301">
    <property type="entry name" value="Homoser_kinase_2"/>
    <property type="match status" value="1"/>
</dbReference>
<dbReference type="SUPFAM" id="SSF56112">
    <property type="entry name" value="Protein kinase-like (PK-like)"/>
    <property type="match status" value="1"/>
</dbReference>
<dbReference type="InterPro" id="IPR050249">
    <property type="entry name" value="Pseudomonas-type_ThrB"/>
</dbReference>
<dbReference type="InterPro" id="IPR011009">
    <property type="entry name" value="Kinase-like_dom_sf"/>
</dbReference>
<evidence type="ECO:0000256" key="5">
    <source>
        <dbReference type="ARBA" id="ARBA00022777"/>
    </source>
</evidence>
<protein>
    <recommendedName>
        <fullName evidence="8 9">Homoserine kinase</fullName>
        <shortName evidence="8">HK</shortName>
        <shortName evidence="8">HSK</shortName>
        <ecNumber evidence="8 9">2.7.1.39</ecNumber>
    </recommendedName>
</protein>
<keyword evidence="6 8" id="KW-0067">ATP-binding</keyword>
<evidence type="ECO:0000259" key="10">
    <source>
        <dbReference type="Pfam" id="PF01636"/>
    </source>
</evidence>
<keyword evidence="5 8" id="KW-0418">Kinase</keyword>
<dbReference type="Proteomes" id="UP001596492">
    <property type="component" value="Unassembled WGS sequence"/>
</dbReference>
<evidence type="ECO:0000256" key="4">
    <source>
        <dbReference type="ARBA" id="ARBA00022741"/>
    </source>
</evidence>
<dbReference type="Gene3D" id="3.90.1200.10">
    <property type="match status" value="1"/>
</dbReference>
<evidence type="ECO:0000256" key="7">
    <source>
        <dbReference type="ARBA" id="ARBA00038240"/>
    </source>
</evidence>
<keyword evidence="4 8" id="KW-0547">Nucleotide-binding</keyword>
<comment type="catalytic activity">
    <reaction evidence="8">
        <text>L-homoserine + ATP = O-phospho-L-homoserine + ADP + H(+)</text>
        <dbReference type="Rhea" id="RHEA:13985"/>
        <dbReference type="ChEBI" id="CHEBI:15378"/>
        <dbReference type="ChEBI" id="CHEBI:30616"/>
        <dbReference type="ChEBI" id="CHEBI:57476"/>
        <dbReference type="ChEBI" id="CHEBI:57590"/>
        <dbReference type="ChEBI" id="CHEBI:456216"/>
        <dbReference type="EC" id="2.7.1.39"/>
    </reaction>
</comment>
<reference evidence="12" key="1">
    <citation type="journal article" date="2019" name="Int. J. Syst. Evol. Microbiol.">
        <title>The Global Catalogue of Microorganisms (GCM) 10K type strain sequencing project: providing services to taxonomists for standard genome sequencing and annotation.</title>
        <authorList>
            <consortium name="The Broad Institute Genomics Platform"/>
            <consortium name="The Broad Institute Genome Sequencing Center for Infectious Disease"/>
            <person name="Wu L."/>
            <person name="Ma J."/>
        </authorList>
    </citation>
    <scope>NUCLEOTIDE SEQUENCE [LARGE SCALE GENOMIC DNA]</scope>
    <source>
        <strain evidence="12">CCUG 51308</strain>
    </source>
</reference>
<dbReference type="InterPro" id="IPR005280">
    <property type="entry name" value="Homoserine_kinase_II"/>
</dbReference>
<dbReference type="Pfam" id="PF01636">
    <property type="entry name" value="APH"/>
    <property type="match status" value="1"/>
</dbReference>
<dbReference type="CDD" id="cd05153">
    <property type="entry name" value="HomoserineK_II"/>
    <property type="match status" value="1"/>
</dbReference>
<evidence type="ECO:0000256" key="1">
    <source>
        <dbReference type="ARBA" id="ARBA00022605"/>
    </source>
</evidence>
<evidence type="ECO:0000256" key="9">
    <source>
        <dbReference type="NCBIfam" id="TIGR00938"/>
    </source>
</evidence>
<comment type="pathway">
    <text evidence="8">Amino-acid biosynthesis; L-threonine biosynthesis; L-threonine from L-aspartate: step 4/5.</text>
</comment>
<proteinExistence type="inferred from homology"/>
<dbReference type="InterPro" id="IPR002575">
    <property type="entry name" value="Aminoglycoside_PTrfase"/>
</dbReference>
<dbReference type="PANTHER" id="PTHR21064">
    <property type="entry name" value="AMINOGLYCOSIDE PHOSPHOTRANSFERASE DOMAIN-CONTAINING PROTEIN-RELATED"/>
    <property type="match status" value="1"/>
</dbReference>
<comment type="similarity">
    <text evidence="7 8">Belongs to the pseudomonas-type ThrB family.</text>
</comment>
<keyword evidence="12" id="KW-1185">Reference proteome</keyword>
<comment type="caution">
    <text evidence="11">The sequence shown here is derived from an EMBL/GenBank/DDBJ whole genome shotgun (WGS) entry which is preliminary data.</text>
</comment>